<name>A0ABP4YQJ1_9ACTN</name>
<sequence length="64" mass="6872">MADSQALGMPSRSVSQPLGALTCEAFQRLFHSVESASLMNVPLVDAETEEELQLAADFRTFVGA</sequence>
<accession>A0ABP4YQJ1</accession>
<comment type="caution">
    <text evidence="1">The sequence shown here is derived from an EMBL/GenBank/DDBJ whole genome shotgun (WGS) entry which is preliminary data.</text>
</comment>
<evidence type="ECO:0000313" key="2">
    <source>
        <dbReference type="Proteomes" id="UP001500218"/>
    </source>
</evidence>
<proteinExistence type="predicted"/>
<evidence type="ECO:0000313" key="1">
    <source>
        <dbReference type="EMBL" id="GAA1827598.1"/>
    </source>
</evidence>
<keyword evidence="2" id="KW-1185">Reference proteome</keyword>
<reference evidence="2" key="1">
    <citation type="journal article" date="2019" name="Int. J. Syst. Evol. Microbiol.">
        <title>The Global Catalogue of Microorganisms (GCM) 10K type strain sequencing project: providing services to taxonomists for standard genome sequencing and annotation.</title>
        <authorList>
            <consortium name="The Broad Institute Genomics Platform"/>
            <consortium name="The Broad Institute Genome Sequencing Center for Infectious Disease"/>
            <person name="Wu L."/>
            <person name="Ma J."/>
        </authorList>
    </citation>
    <scope>NUCLEOTIDE SEQUENCE [LARGE SCALE GENOMIC DNA]</scope>
    <source>
        <strain evidence="2">JCM 13250</strain>
    </source>
</reference>
<protein>
    <submittedName>
        <fullName evidence="1">Uncharacterized protein</fullName>
    </submittedName>
</protein>
<gene>
    <name evidence="1" type="ORF">GCM10009682_53580</name>
</gene>
<dbReference type="EMBL" id="BAAALT010000240">
    <property type="protein sequence ID" value="GAA1827598.1"/>
    <property type="molecule type" value="Genomic_DNA"/>
</dbReference>
<dbReference type="Proteomes" id="UP001500218">
    <property type="component" value="Unassembled WGS sequence"/>
</dbReference>
<organism evidence="1 2">
    <name type="scientific">Luedemannella flava</name>
    <dbReference type="NCBI Taxonomy" id="349316"/>
    <lineage>
        <taxon>Bacteria</taxon>
        <taxon>Bacillati</taxon>
        <taxon>Actinomycetota</taxon>
        <taxon>Actinomycetes</taxon>
        <taxon>Micromonosporales</taxon>
        <taxon>Micromonosporaceae</taxon>
        <taxon>Luedemannella</taxon>
    </lineage>
</organism>